<keyword evidence="1" id="KW-1133">Transmembrane helix</keyword>
<organism evidence="2 3">
    <name type="scientific">Salinicoccus sediminis</name>
    <dbReference type="NCBI Taxonomy" id="1432562"/>
    <lineage>
        <taxon>Bacteria</taxon>
        <taxon>Bacillati</taxon>
        <taxon>Bacillota</taxon>
        <taxon>Bacilli</taxon>
        <taxon>Bacillales</taxon>
        <taxon>Staphylococcaceae</taxon>
        <taxon>Salinicoccus</taxon>
    </lineage>
</organism>
<dbReference type="Proteomes" id="UP000034287">
    <property type="component" value="Unassembled WGS sequence"/>
</dbReference>
<evidence type="ECO:0000313" key="3">
    <source>
        <dbReference type="Proteomes" id="UP000034287"/>
    </source>
</evidence>
<dbReference type="AlphaFoldDB" id="A0A0M2SMY6"/>
<feature type="transmembrane region" description="Helical" evidence="1">
    <location>
        <begin position="53"/>
        <end position="74"/>
    </location>
</feature>
<keyword evidence="1" id="KW-0472">Membrane</keyword>
<keyword evidence="1" id="KW-0812">Transmembrane</keyword>
<keyword evidence="3" id="KW-1185">Reference proteome</keyword>
<proteinExistence type="predicted"/>
<name>A0A0M2SMY6_9STAP</name>
<evidence type="ECO:0000313" key="2">
    <source>
        <dbReference type="EMBL" id="KKK34237.1"/>
    </source>
</evidence>
<dbReference type="STRING" id="1432562.WN59_08130"/>
<dbReference type="RefSeq" id="WP_046515532.1">
    <property type="nucleotide sequence ID" value="NZ_LAYZ01000023.1"/>
</dbReference>
<dbReference type="EMBL" id="LAYZ01000023">
    <property type="protein sequence ID" value="KKK34237.1"/>
    <property type="molecule type" value="Genomic_DNA"/>
</dbReference>
<accession>A0A0M2SMY6</accession>
<sequence length="75" mass="8443">MLIIFCAVIPLLVVILAVLFEPSYIWVLNSLLSILGTLFSTVNFRFRKNTLSTVLLVINAVLLIYYVITVTITLI</sequence>
<dbReference type="PATRIC" id="fig|1432562.3.peg.1596"/>
<evidence type="ECO:0000256" key="1">
    <source>
        <dbReference type="SAM" id="Phobius"/>
    </source>
</evidence>
<dbReference type="OrthoDB" id="2390418at2"/>
<feature type="transmembrane region" description="Helical" evidence="1">
    <location>
        <begin position="27"/>
        <end position="46"/>
    </location>
</feature>
<comment type="caution">
    <text evidence="2">The sequence shown here is derived from an EMBL/GenBank/DDBJ whole genome shotgun (WGS) entry which is preliminary data.</text>
</comment>
<reference evidence="2 3" key="1">
    <citation type="submission" date="2015-04" db="EMBL/GenBank/DDBJ databases">
        <title>Taxonomic description and genome sequence of Salinicoccus sediminis sp. nov., a novel hyper halotolerant bacterium isolated from marine sediment.</title>
        <authorList>
            <person name="Mathan Kumar R."/>
            <person name="Kaur G."/>
            <person name="Kumar N."/>
            <person name="Kumar A."/>
            <person name="Singh N.K."/>
            <person name="Kaur N."/>
            <person name="Mayilraj S."/>
        </authorList>
    </citation>
    <scope>NUCLEOTIDE SEQUENCE [LARGE SCALE GENOMIC DNA]</scope>
    <source>
        <strain evidence="2 3">SV-16</strain>
    </source>
</reference>
<protein>
    <submittedName>
        <fullName evidence="2">Uncharacterized protein</fullName>
    </submittedName>
</protein>
<gene>
    <name evidence="2" type="ORF">WN59_08130</name>
</gene>